<dbReference type="InterPro" id="IPR050415">
    <property type="entry name" value="MRET"/>
</dbReference>
<dbReference type="Pfam" id="PF00111">
    <property type="entry name" value="Fer2"/>
    <property type="match status" value="1"/>
</dbReference>
<dbReference type="AlphaFoldDB" id="A0A1S8D381"/>
<dbReference type="InterPro" id="IPR017927">
    <property type="entry name" value="FAD-bd_FR_type"/>
</dbReference>
<evidence type="ECO:0000313" key="12">
    <source>
        <dbReference type="Proteomes" id="UP000254919"/>
    </source>
</evidence>
<evidence type="ECO:0000256" key="6">
    <source>
        <dbReference type="ARBA" id="ARBA00023014"/>
    </source>
</evidence>
<evidence type="ECO:0000256" key="3">
    <source>
        <dbReference type="ARBA" id="ARBA00022723"/>
    </source>
</evidence>
<dbReference type="InterPro" id="IPR006058">
    <property type="entry name" value="2Fe2S_fd_BS"/>
</dbReference>
<keyword evidence="3" id="KW-0479">Metal-binding</keyword>
<feature type="domain" description="2Fe-2S ferredoxin-type" evidence="7">
    <location>
        <begin position="237"/>
        <end position="322"/>
    </location>
</feature>
<evidence type="ECO:0000313" key="11">
    <source>
        <dbReference type="Proteomes" id="UP000054844"/>
    </source>
</evidence>
<dbReference type="EMBL" id="LLWF02000042">
    <property type="protein sequence ID" value="ONH82776.1"/>
    <property type="molecule type" value="Genomic_DNA"/>
</dbReference>
<keyword evidence="1" id="KW-0285">Flavoprotein</keyword>
<dbReference type="Proteomes" id="UP000054844">
    <property type="component" value="Unassembled WGS sequence"/>
</dbReference>
<reference evidence="9 11" key="1">
    <citation type="submission" date="2016-12" db="EMBL/GenBank/DDBJ databases">
        <title>Draft genome sequence of Roseomonas mucosa strain AU37, isolated from a peripheral intravenous catheter.</title>
        <authorList>
            <person name="Choudhury M.A."/>
            <person name="Sidjabat H.E."/>
            <person name="Wailan A.M."/>
            <person name="Zhang L."/>
            <person name="Marsh N.M."/>
            <person name="Rickard C.M."/>
            <person name="Davies M."/>
            <person name="Mcmillan D.J."/>
        </authorList>
    </citation>
    <scope>NUCLEOTIDE SEQUENCE [LARGE SCALE GENOMIC DNA]</scope>
    <source>
        <strain evidence="9 11">SAVE376</strain>
    </source>
</reference>
<dbReference type="PROSITE" id="PS51085">
    <property type="entry name" value="2FE2S_FER_2"/>
    <property type="match status" value="1"/>
</dbReference>
<reference evidence="10 12" key="2">
    <citation type="submission" date="2018-06" db="EMBL/GenBank/DDBJ databases">
        <authorList>
            <consortium name="Pathogen Informatics"/>
            <person name="Doyle S."/>
        </authorList>
    </citation>
    <scope>NUCLEOTIDE SEQUENCE [LARGE SCALE GENOMIC DNA]</scope>
    <source>
        <strain evidence="10 12">NCTC13291</strain>
    </source>
</reference>
<dbReference type="EC" id="1.-.-.-" evidence="10"/>
<keyword evidence="5" id="KW-0408">Iron</keyword>
<keyword evidence="4 10" id="KW-0560">Oxidoreductase</keyword>
<dbReference type="SUPFAM" id="SSF63380">
    <property type="entry name" value="Riboflavin synthase domain-like"/>
    <property type="match status" value="1"/>
</dbReference>
<dbReference type="SUPFAM" id="SSF54292">
    <property type="entry name" value="2Fe-2S ferredoxin-like"/>
    <property type="match status" value="1"/>
</dbReference>
<dbReference type="RefSeq" id="WP_019462083.1">
    <property type="nucleotide sequence ID" value="NZ_AP031463.1"/>
</dbReference>
<dbReference type="PRINTS" id="PR00409">
    <property type="entry name" value="PHDIOXRDTASE"/>
</dbReference>
<dbReference type="InterPro" id="IPR039261">
    <property type="entry name" value="FNR_nucleotide-bd"/>
</dbReference>
<evidence type="ECO:0000256" key="2">
    <source>
        <dbReference type="ARBA" id="ARBA00022714"/>
    </source>
</evidence>
<name>A0A1S8D381_9PROT</name>
<keyword evidence="10" id="KW-0223">Dioxygenase</keyword>
<dbReference type="Gene3D" id="2.40.30.10">
    <property type="entry name" value="Translation factors"/>
    <property type="match status" value="1"/>
</dbReference>
<evidence type="ECO:0000256" key="5">
    <source>
        <dbReference type="ARBA" id="ARBA00023004"/>
    </source>
</evidence>
<dbReference type="GO" id="GO:0046872">
    <property type="term" value="F:metal ion binding"/>
    <property type="evidence" value="ECO:0007669"/>
    <property type="project" value="UniProtKB-KW"/>
</dbReference>
<dbReference type="CDD" id="cd06185">
    <property type="entry name" value="PDR_like"/>
    <property type="match status" value="1"/>
</dbReference>
<dbReference type="Gene3D" id="3.10.20.30">
    <property type="match status" value="1"/>
</dbReference>
<dbReference type="EMBL" id="UGVN01000002">
    <property type="protein sequence ID" value="SUE95015.1"/>
    <property type="molecule type" value="Genomic_DNA"/>
</dbReference>
<accession>A0A1S8D381</accession>
<evidence type="ECO:0000256" key="4">
    <source>
        <dbReference type="ARBA" id="ARBA00023002"/>
    </source>
</evidence>
<keyword evidence="6" id="KW-0411">Iron-sulfur</keyword>
<dbReference type="PROSITE" id="PS00197">
    <property type="entry name" value="2FE2S_FER_1"/>
    <property type="match status" value="1"/>
</dbReference>
<keyword evidence="2" id="KW-0001">2Fe-2S</keyword>
<evidence type="ECO:0000313" key="10">
    <source>
        <dbReference type="EMBL" id="SUE95015.1"/>
    </source>
</evidence>
<dbReference type="PANTHER" id="PTHR47354">
    <property type="entry name" value="NADH OXIDOREDUCTASE HCR"/>
    <property type="match status" value="1"/>
</dbReference>
<evidence type="ECO:0000259" key="8">
    <source>
        <dbReference type="PROSITE" id="PS51384"/>
    </source>
</evidence>
<gene>
    <name evidence="10" type="primary">ophA1_2</name>
    <name evidence="9" type="ORF">APZ41_012955</name>
    <name evidence="10" type="ORF">NCTC13291_03898</name>
</gene>
<evidence type="ECO:0000256" key="1">
    <source>
        <dbReference type="ARBA" id="ARBA00022630"/>
    </source>
</evidence>
<protein>
    <submittedName>
        <fullName evidence="9">Oxidoreductase</fullName>
    </submittedName>
    <submittedName>
        <fullName evidence="10">Phthalate dioxygenase reductase</fullName>
        <ecNumber evidence="10">1.-.-.-</ecNumber>
    </submittedName>
</protein>
<dbReference type="STRING" id="207340.APZ41_012955"/>
<dbReference type="GO" id="GO:0051213">
    <property type="term" value="F:dioxygenase activity"/>
    <property type="evidence" value="ECO:0007669"/>
    <property type="project" value="UniProtKB-KW"/>
</dbReference>
<dbReference type="InterPro" id="IPR036010">
    <property type="entry name" value="2Fe-2S_ferredoxin-like_sf"/>
</dbReference>
<dbReference type="SUPFAM" id="SSF52343">
    <property type="entry name" value="Ferredoxin reductase-like, C-terminal NADP-linked domain"/>
    <property type="match status" value="1"/>
</dbReference>
<dbReference type="CDD" id="cd00207">
    <property type="entry name" value="fer2"/>
    <property type="match status" value="1"/>
</dbReference>
<evidence type="ECO:0000313" key="9">
    <source>
        <dbReference type="EMBL" id="ONH82776.1"/>
    </source>
</evidence>
<dbReference type="InterPro" id="IPR001041">
    <property type="entry name" value="2Fe-2S_ferredoxin-type"/>
</dbReference>
<keyword evidence="11" id="KW-1185">Reference proteome</keyword>
<dbReference type="PANTHER" id="PTHR47354:SF1">
    <property type="entry name" value="CARNITINE MONOOXYGENASE REDUCTASE SUBUNIT"/>
    <property type="match status" value="1"/>
</dbReference>
<feature type="domain" description="FAD-binding FR-type" evidence="8">
    <location>
        <begin position="3"/>
        <end position="105"/>
    </location>
</feature>
<dbReference type="GO" id="GO:0051537">
    <property type="term" value="F:2 iron, 2 sulfur cluster binding"/>
    <property type="evidence" value="ECO:0007669"/>
    <property type="project" value="UniProtKB-KW"/>
</dbReference>
<dbReference type="Proteomes" id="UP000254919">
    <property type="component" value="Unassembled WGS sequence"/>
</dbReference>
<dbReference type="OrthoDB" id="9792185at2"/>
<proteinExistence type="predicted"/>
<dbReference type="InterPro" id="IPR017938">
    <property type="entry name" value="Riboflavin_synthase-like_b-brl"/>
</dbReference>
<dbReference type="InterPro" id="IPR012675">
    <property type="entry name" value="Beta-grasp_dom_sf"/>
</dbReference>
<sequence length="322" mass="34985">MLQPWLTLRILRKQREAEDIFSFDLASRDGEALPSFDAGSHIDVKVAEGIVRQYSLCNSPDDRRLYRIAVLRTPDSAGGSRGLTERFEEGDLVEVGAPRNLFPLSASDGHSMLFAGGIGITPILCMAERLARTGKSFELHYAGRSRNRMAFLRSIDGGPLAGFSHVYCDDEPDQPRLDLAGLLSGHAPDTQLYVCGPTGFMSAVLDTAKGLGWPPEHLHREYFAAPAATQTGADTAFEVQVASTGARFLVPPERSVVSVLAEHGIEVNVSCEQGVCGTCLTRVLDGEPDHRDQVLTDSERSANDQFTPCCSRARTPVLVLDL</sequence>
<dbReference type="PROSITE" id="PS51384">
    <property type="entry name" value="FAD_FR"/>
    <property type="match status" value="1"/>
</dbReference>
<organism evidence="9 11">
    <name type="scientific">Roseomonas mucosa</name>
    <dbReference type="NCBI Taxonomy" id="207340"/>
    <lineage>
        <taxon>Bacteria</taxon>
        <taxon>Pseudomonadati</taxon>
        <taxon>Pseudomonadota</taxon>
        <taxon>Alphaproteobacteria</taxon>
        <taxon>Acetobacterales</taxon>
        <taxon>Roseomonadaceae</taxon>
        <taxon>Roseomonas</taxon>
    </lineage>
</organism>
<evidence type="ECO:0000259" key="7">
    <source>
        <dbReference type="PROSITE" id="PS51085"/>
    </source>
</evidence>
<dbReference type="GeneID" id="99631315"/>
<dbReference type="Gene3D" id="3.40.50.80">
    <property type="entry name" value="Nucleotide-binding domain of ferredoxin-NADP reductase (FNR) module"/>
    <property type="match status" value="1"/>
</dbReference>